<protein>
    <submittedName>
        <fullName evidence="2">Uncharacterized protein</fullName>
    </submittedName>
</protein>
<feature type="compositionally biased region" description="Basic and acidic residues" evidence="1">
    <location>
        <begin position="80"/>
        <end position="116"/>
    </location>
</feature>
<dbReference type="Proteomes" id="UP000704712">
    <property type="component" value="Unassembled WGS sequence"/>
</dbReference>
<reference evidence="2" key="1">
    <citation type="submission" date="2020-03" db="EMBL/GenBank/DDBJ databases">
        <title>Hybrid Assembly of Korean Phytophthora infestans isolates.</title>
        <authorList>
            <person name="Prokchorchik M."/>
            <person name="Lee Y."/>
            <person name="Seo J."/>
            <person name="Cho J.-H."/>
            <person name="Park Y.-E."/>
            <person name="Jang D.-C."/>
            <person name="Im J.-S."/>
            <person name="Choi J.-G."/>
            <person name="Park H.-J."/>
            <person name="Lee G.-B."/>
            <person name="Lee Y.-G."/>
            <person name="Hong S.-Y."/>
            <person name="Cho K."/>
            <person name="Sohn K.H."/>
        </authorList>
    </citation>
    <scope>NUCLEOTIDE SEQUENCE</scope>
    <source>
        <strain evidence="2">KR_2_A2</strain>
    </source>
</reference>
<comment type="caution">
    <text evidence="2">The sequence shown here is derived from an EMBL/GenBank/DDBJ whole genome shotgun (WGS) entry which is preliminary data.</text>
</comment>
<feature type="region of interest" description="Disordered" evidence="1">
    <location>
        <begin position="1"/>
        <end position="20"/>
    </location>
</feature>
<gene>
    <name evidence="2" type="ORF">GN958_ATG02044</name>
</gene>
<dbReference type="AlphaFoldDB" id="A0A8S9VBH8"/>
<name>A0A8S9VBH8_PHYIN</name>
<feature type="compositionally biased region" description="Polar residues" evidence="1">
    <location>
        <begin position="1"/>
        <end position="12"/>
    </location>
</feature>
<organism evidence="2 3">
    <name type="scientific">Phytophthora infestans</name>
    <name type="common">Potato late blight agent</name>
    <name type="synonym">Botrytis infestans</name>
    <dbReference type="NCBI Taxonomy" id="4787"/>
    <lineage>
        <taxon>Eukaryota</taxon>
        <taxon>Sar</taxon>
        <taxon>Stramenopiles</taxon>
        <taxon>Oomycota</taxon>
        <taxon>Peronosporomycetes</taxon>
        <taxon>Peronosporales</taxon>
        <taxon>Peronosporaceae</taxon>
        <taxon>Phytophthora</taxon>
    </lineage>
</organism>
<accession>A0A8S9VBH8</accession>
<proteinExistence type="predicted"/>
<dbReference type="EMBL" id="JAACNO010000226">
    <property type="protein sequence ID" value="KAF4148764.1"/>
    <property type="molecule type" value="Genomic_DNA"/>
</dbReference>
<evidence type="ECO:0000256" key="1">
    <source>
        <dbReference type="SAM" id="MobiDB-lite"/>
    </source>
</evidence>
<evidence type="ECO:0000313" key="2">
    <source>
        <dbReference type="EMBL" id="KAF4148764.1"/>
    </source>
</evidence>
<feature type="region of interest" description="Disordered" evidence="1">
    <location>
        <begin position="74"/>
        <end position="130"/>
    </location>
</feature>
<sequence length="130" mass="15158">MSAFESASTTSKKFARSEKNGREERCPLLQRAMRYVIKGDLKTIPIICIHAFRYDLICGRTARRALLLLLTEAAKSASSETKRCEENGEEKKQEEEKRGKEEDHEEKRKMRREARNIKPMLCSKPQAYRH</sequence>
<evidence type="ECO:0000313" key="3">
    <source>
        <dbReference type="Proteomes" id="UP000704712"/>
    </source>
</evidence>